<keyword evidence="4 6" id="KW-1133">Transmembrane helix</keyword>
<sequence length="429" mass="47018">MSKEEKAVKNSFKKWFTFCVLVFGGGTVFKLSSLKDAFYVPMQEFMNLTHTQIGFALSVYGLVQTIGNFFSIYISDRFSKRILIPVGLIGVGLVGLYMSTFPPYYGILISWGLLSLFGEVIYWPVLLKSVRLLGDSNEQGRLFSFLEAGRGIVDVVIAYSALGVFTLLGSGSAGLRGGIIFFSAAVIVAGILSYILLEDDVVKLEDESGNKVSRDKVAIQGVIKAIKSLEIWVVSLTIFSVYSVYCGLTYFIPFLKDIYSIPVALVGAYGVINQYGLKIVGGPIGGVLSDKVFHSPTKYLRFAFFLSAIAIIGFTFIPHGQFNPYIGMVLTLSYGAIIFSMRAVFFAPIDEVKVPREISGAAMSIACIFGYSPQMFAFALYGNILDNNPGFAGYRIVFFIMAGFSVLGILISSLLLSMIKRREKLGVQE</sequence>
<evidence type="ECO:0000256" key="3">
    <source>
        <dbReference type="ARBA" id="ARBA00022692"/>
    </source>
</evidence>
<feature type="transmembrane region" description="Helical" evidence="6">
    <location>
        <begin position="104"/>
        <end position="127"/>
    </location>
</feature>
<feature type="transmembrane region" description="Helical" evidence="6">
    <location>
        <begin position="82"/>
        <end position="98"/>
    </location>
</feature>
<organism evidence="8 9">
    <name type="scientific">Brachyspira hampsonii</name>
    <dbReference type="NCBI Taxonomy" id="1287055"/>
    <lineage>
        <taxon>Bacteria</taxon>
        <taxon>Pseudomonadati</taxon>
        <taxon>Spirochaetota</taxon>
        <taxon>Spirochaetia</taxon>
        <taxon>Brachyspirales</taxon>
        <taxon>Brachyspiraceae</taxon>
        <taxon>Brachyspira</taxon>
    </lineage>
</organism>
<evidence type="ECO:0000259" key="7">
    <source>
        <dbReference type="PROSITE" id="PS50850"/>
    </source>
</evidence>
<feature type="transmembrane region" description="Helical" evidence="6">
    <location>
        <begin position="325"/>
        <end position="349"/>
    </location>
</feature>
<keyword evidence="2" id="KW-1003">Cell membrane</keyword>
<dbReference type="SUPFAM" id="SSF103473">
    <property type="entry name" value="MFS general substrate transporter"/>
    <property type="match status" value="1"/>
</dbReference>
<dbReference type="Gene3D" id="1.20.1250.20">
    <property type="entry name" value="MFS general substrate transporter like domains"/>
    <property type="match status" value="2"/>
</dbReference>
<dbReference type="GO" id="GO:0022857">
    <property type="term" value="F:transmembrane transporter activity"/>
    <property type="evidence" value="ECO:0007669"/>
    <property type="project" value="InterPro"/>
</dbReference>
<comment type="caution">
    <text evidence="8">The sequence shown here is derived from an EMBL/GenBank/DDBJ whole genome shotgun (WGS) entry which is preliminary data.</text>
</comment>
<comment type="subcellular location">
    <subcellularLocation>
        <location evidence="1">Cell membrane</location>
        <topology evidence="1">Multi-pass membrane protein</topology>
    </subcellularLocation>
</comment>
<dbReference type="InterPro" id="IPR011701">
    <property type="entry name" value="MFS"/>
</dbReference>
<feature type="transmembrane region" description="Helical" evidence="6">
    <location>
        <begin position="12"/>
        <end position="33"/>
    </location>
</feature>
<keyword evidence="5 6" id="KW-0472">Membrane</keyword>
<dbReference type="PANTHER" id="PTHR43124:SF3">
    <property type="entry name" value="CHLORAMPHENICOL EFFLUX PUMP RV0191"/>
    <property type="match status" value="1"/>
</dbReference>
<evidence type="ECO:0000313" key="9">
    <source>
        <dbReference type="Proteomes" id="UP000095247"/>
    </source>
</evidence>
<dbReference type="InterPro" id="IPR036259">
    <property type="entry name" value="MFS_trans_sf"/>
</dbReference>
<evidence type="ECO:0000256" key="2">
    <source>
        <dbReference type="ARBA" id="ARBA00022475"/>
    </source>
</evidence>
<evidence type="ECO:0000256" key="5">
    <source>
        <dbReference type="ARBA" id="ARBA00023136"/>
    </source>
</evidence>
<feature type="transmembrane region" description="Helical" evidence="6">
    <location>
        <begin position="53"/>
        <end position="75"/>
    </location>
</feature>
<dbReference type="AlphaFoldDB" id="A0A1E5NIM1"/>
<dbReference type="PANTHER" id="PTHR43124">
    <property type="entry name" value="PURINE EFFLUX PUMP PBUE"/>
    <property type="match status" value="1"/>
</dbReference>
<dbReference type="Proteomes" id="UP000095247">
    <property type="component" value="Unassembled WGS sequence"/>
</dbReference>
<dbReference type="PROSITE" id="PS50850">
    <property type="entry name" value="MFS"/>
    <property type="match status" value="1"/>
</dbReference>
<name>A0A1E5NIM1_9SPIR</name>
<dbReference type="GO" id="GO:0005886">
    <property type="term" value="C:plasma membrane"/>
    <property type="evidence" value="ECO:0007669"/>
    <property type="project" value="UniProtKB-SubCell"/>
</dbReference>
<feature type="transmembrane region" description="Helical" evidence="6">
    <location>
        <begin position="258"/>
        <end position="277"/>
    </location>
</feature>
<feature type="domain" description="Major facilitator superfamily (MFS) profile" evidence="7">
    <location>
        <begin position="1"/>
        <end position="420"/>
    </location>
</feature>
<dbReference type="InterPro" id="IPR050189">
    <property type="entry name" value="MFS_Efflux_Transporters"/>
</dbReference>
<feature type="transmembrane region" description="Helical" evidence="6">
    <location>
        <begin position="231"/>
        <end position="252"/>
    </location>
</feature>
<keyword evidence="3 6" id="KW-0812">Transmembrane</keyword>
<feature type="transmembrane region" description="Helical" evidence="6">
    <location>
        <begin position="361"/>
        <end position="384"/>
    </location>
</feature>
<feature type="transmembrane region" description="Helical" evidence="6">
    <location>
        <begin position="148"/>
        <end position="169"/>
    </location>
</feature>
<feature type="transmembrane region" description="Helical" evidence="6">
    <location>
        <begin position="175"/>
        <end position="197"/>
    </location>
</feature>
<accession>A0A1E5NIM1</accession>
<gene>
    <name evidence="8" type="ORF">BFL38_11160</name>
</gene>
<proteinExistence type="predicted"/>
<evidence type="ECO:0000256" key="4">
    <source>
        <dbReference type="ARBA" id="ARBA00022989"/>
    </source>
</evidence>
<dbReference type="EMBL" id="MDCO01000001">
    <property type="protein sequence ID" value="OEJ16008.1"/>
    <property type="molecule type" value="Genomic_DNA"/>
</dbReference>
<protein>
    <recommendedName>
        <fullName evidence="7">Major facilitator superfamily (MFS) profile domain-containing protein</fullName>
    </recommendedName>
</protein>
<evidence type="ECO:0000256" key="6">
    <source>
        <dbReference type="SAM" id="Phobius"/>
    </source>
</evidence>
<reference evidence="8 9" key="1">
    <citation type="submission" date="2016-08" db="EMBL/GenBank/DDBJ databases">
        <title>Characterization and recognition of Brachyspira hampsonii sp. nov., a novel intestinal spirochete that is pathogenic to pigs.</title>
        <authorList>
            <person name="Mirajkar N."/>
            <person name="La T."/>
            <person name="Phillips N."/>
            <person name="Hampson D."/>
            <person name="Gebhart C."/>
        </authorList>
    </citation>
    <scope>NUCLEOTIDE SEQUENCE [LARGE SCALE GENOMIC DNA]</scope>
    <source>
        <strain evidence="8 9">P280/1</strain>
    </source>
</reference>
<dbReference type="RefSeq" id="WP_069725473.1">
    <property type="nucleotide sequence ID" value="NZ_MDCO01000001.1"/>
</dbReference>
<evidence type="ECO:0000313" key="8">
    <source>
        <dbReference type="EMBL" id="OEJ16008.1"/>
    </source>
</evidence>
<dbReference type="InterPro" id="IPR020846">
    <property type="entry name" value="MFS_dom"/>
</dbReference>
<evidence type="ECO:0000256" key="1">
    <source>
        <dbReference type="ARBA" id="ARBA00004651"/>
    </source>
</evidence>
<feature type="transmembrane region" description="Helical" evidence="6">
    <location>
        <begin position="396"/>
        <end position="416"/>
    </location>
</feature>
<feature type="transmembrane region" description="Helical" evidence="6">
    <location>
        <begin position="298"/>
        <end position="319"/>
    </location>
</feature>
<dbReference type="Pfam" id="PF07690">
    <property type="entry name" value="MFS_1"/>
    <property type="match status" value="1"/>
</dbReference>
<dbReference type="CDD" id="cd06174">
    <property type="entry name" value="MFS"/>
    <property type="match status" value="1"/>
</dbReference>